<protein>
    <submittedName>
        <fullName evidence="2">Uncharacterized protein</fullName>
    </submittedName>
</protein>
<proteinExistence type="predicted"/>
<evidence type="ECO:0000256" key="1">
    <source>
        <dbReference type="SAM" id="Phobius"/>
    </source>
</evidence>
<dbReference type="OrthoDB" id="203796at2759"/>
<evidence type="ECO:0000313" key="2">
    <source>
        <dbReference type="EMBL" id="OSD03386.1"/>
    </source>
</evidence>
<dbReference type="AlphaFoldDB" id="A0A1Y2IQK4"/>
<name>A0A1Y2IQK4_TRAC3</name>
<evidence type="ECO:0000313" key="3">
    <source>
        <dbReference type="Proteomes" id="UP000193067"/>
    </source>
</evidence>
<keyword evidence="1" id="KW-0472">Membrane</keyword>
<dbReference type="Proteomes" id="UP000193067">
    <property type="component" value="Unassembled WGS sequence"/>
</dbReference>
<keyword evidence="1" id="KW-1133">Transmembrane helix</keyword>
<reference evidence="2 3" key="1">
    <citation type="journal article" date="2015" name="Biotechnol. Biofuels">
        <title>Enhanced degradation of softwood versus hardwood by the white-rot fungus Pycnoporus coccineus.</title>
        <authorList>
            <person name="Couturier M."/>
            <person name="Navarro D."/>
            <person name="Chevret D."/>
            <person name="Henrissat B."/>
            <person name="Piumi F."/>
            <person name="Ruiz-Duenas F.J."/>
            <person name="Martinez A.T."/>
            <person name="Grigoriev I.V."/>
            <person name="Riley R."/>
            <person name="Lipzen A."/>
            <person name="Berrin J.G."/>
            <person name="Master E.R."/>
            <person name="Rosso M.N."/>
        </authorList>
    </citation>
    <scope>NUCLEOTIDE SEQUENCE [LARGE SCALE GENOMIC DNA]</scope>
    <source>
        <strain evidence="2 3">BRFM310</strain>
    </source>
</reference>
<organism evidence="2 3">
    <name type="scientific">Trametes coccinea (strain BRFM310)</name>
    <name type="common">Pycnoporus coccineus</name>
    <dbReference type="NCBI Taxonomy" id="1353009"/>
    <lineage>
        <taxon>Eukaryota</taxon>
        <taxon>Fungi</taxon>
        <taxon>Dikarya</taxon>
        <taxon>Basidiomycota</taxon>
        <taxon>Agaricomycotina</taxon>
        <taxon>Agaricomycetes</taxon>
        <taxon>Polyporales</taxon>
        <taxon>Polyporaceae</taxon>
        <taxon>Trametes</taxon>
    </lineage>
</organism>
<gene>
    <name evidence="2" type="ORF">PYCCODRAFT_1365742</name>
</gene>
<dbReference type="EMBL" id="KZ084100">
    <property type="protein sequence ID" value="OSD03386.1"/>
    <property type="molecule type" value="Genomic_DNA"/>
</dbReference>
<accession>A0A1Y2IQK4</accession>
<feature type="transmembrane region" description="Helical" evidence="1">
    <location>
        <begin position="277"/>
        <end position="294"/>
    </location>
</feature>
<keyword evidence="3" id="KW-1185">Reference proteome</keyword>
<keyword evidence="1" id="KW-0812">Transmembrane</keyword>
<sequence length="401" mass="46320">MYIPMRGEEPPPDFAPYEAEFFISNGEIISHDPHLNRDGEALYRFLLWQTANRPQYFIHMKGTHTEHKTRTVYRKDQQGNLRPHDEHYTETVTDFDFRIDIGEQIVHGPIHWTVPDAEPAYRGKMFLEVDSNQLLSNGDTEASLQAGRRKATRAEIKLAEKRKRLREDHGLPPWVFPEPDGWYAPIGASPPPDAQVLGSSMTIRDWADEYCASDKLLKEFIYTEVVYGWDIANLKEAITAAIRSVYSSTITVDFELSHHKIRIRPDNRLARALSNKWIKFLLWILLIYPFIWLYKRFGRRGGGRWEVCGGACALKTWRAPIGGAEPPPPEARNDGRWKNTPDGLLHLVGEREGEWFQRWEGPIRNAVLRKVQSKTPLEFVNTSARALDGYRPTYVQPPQIF</sequence>
<dbReference type="PANTHER" id="PTHR37848">
    <property type="entry name" value="EXPRESSED PROTEIN"/>
    <property type="match status" value="1"/>
</dbReference>
<dbReference type="PANTHER" id="PTHR37848:SF1">
    <property type="entry name" value="SUN DOMAIN-CONTAINING PROTEIN"/>
    <property type="match status" value="1"/>
</dbReference>